<dbReference type="EMBL" id="CP011125">
    <property type="protein sequence ID" value="AKF09220.1"/>
    <property type="molecule type" value="Genomic_DNA"/>
</dbReference>
<name>A0A0F6YKJ2_9BACT</name>
<reference evidence="1 2" key="1">
    <citation type="submission" date="2015-03" db="EMBL/GenBank/DDBJ databases">
        <title>Genome assembly of Sandaracinus amylolyticus DSM 53668.</title>
        <authorList>
            <person name="Sharma G."/>
            <person name="Subramanian S."/>
        </authorList>
    </citation>
    <scope>NUCLEOTIDE SEQUENCE [LARGE SCALE GENOMIC DNA]</scope>
    <source>
        <strain evidence="1 2">DSM 53668</strain>
    </source>
</reference>
<accession>A0A0F6YKJ2</accession>
<organism evidence="1 2">
    <name type="scientific">Sandaracinus amylolyticus</name>
    <dbReference type="NCBI Taxonomy" id="927083"/>
    <lineage>
        <taxon>Bacteria</taxon>
        <taxon>Pseudomonadati</taxon>
        <taxon>Myxococcota</taxon>
        <taxon>Polyangia</taxon>
        <taxon>Polyangiales</taxon>
        <taxon>Sandaracinaceae</taxon>
        <taxon>Sandaracinus</taxon>
    </lineage>
</organism>
<proteinExistence type="predicted"/>
<dbReference type="STRING" id="927083.DB32_006369"/>
<keyword evidence="2" id="KW-1185">Reference proteome</keyword>
<gene>
    <name evidence="1" type="ORF">DB32_006369</name>
</gene>
<dbReference type="KEGG" id="samy:DB32_006369"/>
<dbReference type="AlphaFoldDB" id="A0A0F6YKJ2"/>
<protein>
    <submittedName>
        <fullName evidence="1">Uncharacterized protein</fullName>
    </submittedName>
</protein>
<dbReference type="Proteomes" id="UP000034883">
    <property type="component" value="Chromosome"/>
</dbReference>
<evidence type="ECO:0000313" key="2">
    <source>
        <dbReference type="Proteomes" id="UP000034883"/>
    </source>
</evidence>
<sequence>MLALATTMLLAACEPARGAPLVCGEERALFFAHVVPGSADELLGAAMLVENGTRFLLVSSDCEYWAYRGDQTPYVRWAPVRHGVLDDAMLREMNADLFAVPWPDGEESGFDDIVDDGGPGSSFWRVGRRVSRCRDCDG</sequence>
<evidence type="ECO:0000313" key="1">
    <source>
        <dbReference type="EMBL" id="AKF09220.1"/>
    </source>
</evidence>